<dbReference type="Gene3D" id="1.20.1260.10">
    <property type="match status" value="1"/>
</dbReference>
<dbReference type="InterPro" id="IPR008331">
    <property type="entry name" value="Ferritin_DPS_dom"/>
</dbReference>
<dbReference type="RefSeq" id="WP_131011405.1">
    <property type="nucleotide sequence ID" value="NZ_SIRE01000002.1"/>
</dbReference>
<protein>
    <submittedName>
        <fullName evidence="4">DNA starvation/stationary phase protection protein</fullName>
    </submittedName>
</protein>
<name>A0A4Q9E074_9BACL</name>
<sequence>MVIDALNRQLANWNVLYVKLHNFHWNVKGPQFFVLHPKFQELYEEAATHVDDLAERVLALKGTPYAKMSDYLQYSGVKEASGGESAEEMVAAVASDYTLMVGELKEAMALAQQSGDEPTADMLLSIQTELEKHVWMLSAFLK</sequence>
<dbReference type="PRINTS" id="PR01346">
    <property type="entry name" value="HELNAPAPROT"/>
</dbReference>
<dbReference type="OrthoDB" id="9797023at2"/>
<evidence type="ECO:0000259" key="3">
    <source>
        <dbReference type="Pfam" id="PF00210"/>
    </source>
</evidence>
<dbReference type="Proteomes" id="UP000293142">
    <property type="component" value="Unassembled WGS sequence"/>
</dbReference>
<reference evidence="4 5" key="1">
    <citation type="submission" date="2019-02" db="EMBL/GenBank/DDBJ databases">
        <title>Paenibacillus sp. nov., isolated from surface-sterilized tissue of Thalictrum simplex L.</title>
        <authorList>
            <person name="Tuo L."/>
        </authorList>
    </citation>
    <scope>NUCLEOTIDE SEQUENCE [LARGE SCALE GENOMIC DNA]</scope>
    <source>
        <strain evidence="4 5">N2SHLJ1</strain>
    </source>
</reference>
<organism evidence="4 5">
    <name type="scientific">Paenibacillus thalictri</name>
    <dbReference type="NCBI Taxonomy" id="2527873"/>
    <lineage>
        <taxon>Bacteria</taxon>
        <taxon>Bacillati</taxon>
        <taxon>Bacillota</taxon>
        <taxon>Bacilli</taxon>
        <taxon>Bacillales</taxon>
        <taxon>Paenibacillaceae</taxon>
        <taxon>Paenibacillus</taxon>
    </lineage>
</organism>
<evidence type="ECO:0000256" key="1">
    <source>
        <dbReference type="ARBA" id="ARBA00009497"/>
    </source>
</evidence>
<dbReference type="SUPFAM" id="SSF47240">
    <property type="entry name" value="Ferritin-like"/>
    <property type="match status" value="1"/>
</dbReference>
<dbReference type="PANTHER" id="PTHR42932:SF1">
    <property type="entry name" value="GENERAL STRESS PROTEIN 20U"/>
    <property type="match status" value="1"/>
</dbReference>
<comment type="caution">
    <text evidence="4">The sequence shown here is derived from an EMBL/GenBank/DDBJ whole genome shotgun (WGS) entry which is preliminary data.</text>
</comment>
<evidence type="ECO:0000313" key="5">
    <source>
        <dbReference type="Proteomes" id="UP000293142"/>
    </source>
</evidence>
<evidence type="ECO:0000313" key="4">
    <source>
        <dbReference type="EMBL" id="TBL81618.1"/>
    </source>
</evidence>
<dbReference type="GO" id="GO:0008199">
    <property type="term" value="F:ferric iron binding"/>
    <property type="evidence" value="ECO:0007669"/>
    <property type="project" value="InterPro"/>
</dbReference>
<dbReference type="CDD" id="cd01043">
    <property type="entry name" value="DPS"/>
    <property type="match status" value="1"/>
</dbReference>
<accession>A0A4Q9E074</accession>
<dbReference type="InterPro" id="IPR012347">
    <property type="entry name" value="Ferritin-like"/>
</dbReference>
<dbReference type="InterPro" id="IPR002177">
    <property type="entry name" value="DPS_DNA-bd"/>
</dbReference>
<dbReference type="Pfam" id="PF00210">
    <property type="entry name" value="Ferritin"/>
    <property type="match status" value="1"/>
</dbReference>
<gene>
    <name evidence="4" type="ORF">EYB31_01030</name>
</gene>
<dbReference type="PIRSF" id="PIRSF005900">
    <property type="entry name" value="Dps"/>
    <property type="match status" value="1"/>
</dbReference>
<dbReference type="PANTHER" id="PTHR42932">
    <property type="entry name" value="GENERAL STRESS PROTEIN 20U"/>
    <property type="match status" value="1"/>
</dbReference>
<proteinExistence type="inferred from homology"/>
<dbReference type="InterPro" id="IPR009078">
    <property type="entry name" value="Ferritin-like_SF"/>
</dbReference>
<dbReference type="EMBL" id="SIRE01000002">
    <property type="protein sequence ID" value="TBL81618.1"/>
    <property type="molecule type" value="Genomic_DNA"/>
</dbReference>
<evidence type="ECO:0000256" key="2">
    <source>
        <dbReference type="RuleBase" id="RU003875"/>
    </source>
</evidence>
<feature type="domain" description="Ferritin/DPS" evidence="3">
    <location>
        <begin position="3"/>
        <end position="141"/>
    </location>
</feature>
<keyword evidence="5" id="KW-1185">Reference proteome</keyword>
<dbReference type="AlphaFoldDB" id="A0A4Q9E074"/>
<comment type="similarity">
    <text evidence="1 2">Belongs to the Dps family.</text>
</comment>